<evidence type="ECO:0000256" key="12">
    <source>
        <dbReference type="ARBA" id="ARBA00037975"/>
    </source>
</evidence>
<evidence type="ECO:0000256" key="7">
    <source>
        <dbReference type="ARBA" id="ARBA00022723"/>
    </source>
</evidence>
<feature type="transmembrane region" description="Helical" evidence="13">
    <location>
        <begin position="12"/>
        <end position="34"/>
    </location>
</feature>
<gene>
    <name evidence="15" type="ORF">HMPREF9021_00809</name>
</gene>
<evidence type="ECO:0000256" key="3">
    <source>
        <dbReference type="ARBA" id="ARBA00022448"/>
    </source>
</evidence>
<dbReference type="SUPFAM" id="SSF81342">
    <property type="entry name" value="Transmembrane di-heme cytochromes"/>
    <property type="match status" value="1"/>
</dbReference>
<evidence type="ECO:0000259" key="14">
    <source>
        <dbReference type="Pfam" id="PF01292"/>
    </source>
</evidence>
<feature type="transmembrane region" description="Helical" evidence="13">
    <location>
        <begin position="85"/>
        <end position="103"/>
    </location>
</feature>
<keyword evidence="9 13" id="KW-1133">Transmembrane helix</keyword>
<evidence type="ECO:0000256" key="11">
    <source>
        <dbReference type="ARBA" id="ARBA00023136"/>
    </source>
</evidence>
<feature type="transmembrane region" description="Helical" evidence="13">
    <location>
        <begin position="46"/>
        <end position="64"/>
    </location>
</feature>
<dbReference type="GO" id="GO:0022904">
    <property type="term" value="P:respiratory electron transport chain"/>
    <property type="evidence" value="ECO:0007669"/>
    <property type="project" value="InterPro"/>
</dbReference>
<accession>V9HMQ9</accession>
<dbReference type="eggNOG" id="COG3038">
    <property type="taxonomic scope" value="Bacteria"/>
</dbReference>
<feature type="transmembrane region" description="Helical" evidence="13">
    <location>
        <begin position="138"/>
        <end position="158"/>
    </location>
</feature>
<evidence type="ECO:0000313" key="16">
    <source>
        <dbReference type="Proteomes" id="UP000017813"/>
    </source>
</evidence>
<dbReference type="KEGG" id="smur:BWP33_09250"/>
<dbReference type="STRING" id="641147.HMPREF9021_00809"/>
<dbReference type="RefSeq" id="WP_002641590.1">
    <property type="nucleotide sequence ID" value="NZ_CP019448.1"/>
</dbReference>
<dbReference type="Pfam" id="PF01292">
    <property type="entry name" value="Ni_hydr_CYTB"/>
    <property type="match status" value="1"/>
</dbReference>
<keyword evidence="10" id="KW-0408">Iron</keyword>
<keyword evidence="11 13" id="KW-0472">Membrane</keyword>
<dbReference type="PANTHER" id="PTHR30529">
    <property type="entry name" value="CYTOCHROME B561"/>
    <property type="match status" value="1"/>
</dbReference>
<evidence type="ECO:0000256" key="9">
    <source>
        <dbReference type="ARBA" id="ARBA00022989"/>
    </source>
</evidence>
<keyword evidence="16" id="KW-1185">Reference proteome</keyword>
<sequence length="169" mass="18660">MKHDNWEKYGTISRILHGLMAAGFLFMFATAVAFNIDEKYFSLMSYHKSVGVLLLILGVIRLIWAIINHKRRPPNLMVAKAGHGLLYVLMLGVPLLGALRQYANAKGGLDVFGITLIPAAPQKIESLVQLGNQLHGELGFALFVVVAGHVAMAVWHQIKGEKIINRMFG</sequence>
<dbReference type="EMBL" id="ADCY02000015">
    <property type="protein sequence ID" value="EFG31539.1"/>
    <property type="molecule type" value="Genomic_DNA"/>
</dbReference>
<evidence type="ECO:0000256" key="5">
    <source>
        <dbReference type="ARBA" id="ARBA00022617"/>
    </source>
</evidence>
<feature type="domain" description="Cytochrome b561 bacterial/Ni-hydrogenase" evidence="14">
    <location>
        <begin position="9"/>
        <end position="169"/>
    </location>
</feature>
<dbReference type="InterPro" id="IPR011577">
    <property type="entry name" value="Cyt_b561_bac/Ni-Hgenase"/>
</dbReference>
<evidence type="ECO:0000256" key="10">
    <source>
        <dbReference type="ARBA" id="ARBA00023004"/>
    </source>
</evidence>
<reference evidence="15 16" key="2">
    <citation type="submission" date="2011-10" db="EMBL/GenBank/DDBJ databases">
        <title>The Genome Sequence of Simonsiella muelleri ATCC 29453.</title>
        <authorList>
            <consortium name="The Broad Institute Genome Sequencing Platform"/>
            <consortium name="The Broad Institute Genome Sequencing Center for Infectious Disease"/>
            <person name="Earl A."/>
            <person name="Ward D."/>
            <person name="Feldgarden M."/>
            <person name="Gevers D."/>
            <person name="Izard J."/>
            <person name="Baranova O.V."/>
            <person name="Blanton J.M."/>
            <person name="Tanner A.C."/>
            <person name="Dewhirst F."/>
            <person name="Young S.K."/>
            <person name="Zeng Q."/>
            <person name="Gargeya S."/>
            <person name="Fitzgerald M."/>
            <person name="Haas B."/>
            <person name="Abouelleil A."/>
            <person name="Alvarado L."/>
            <person name="Arachchi H.M."/>
            <person name="Berlin A."/>
            <person name="Brown A."/>
            <person name="Chapman S.B."/>
            <person name="Chen Z."/>
            <person name="Dunbar C."/>
            <person name="Freedman E."/>
            <person name="Gearin G."/>
            <person name="Goldberg J."/>
            <person name="Griggs A."/>
            <person name="Gujja S."/>
            <person name="Heiman D."/>
            <person name="Howarth C."/>
            <person name="Larson L."/>
            <person name="Lui A."/>
            <person name="MacDonald P.J.P."/>
            <person name="Montmayeur A."/>
            <person name="Murphy C."/>
            <person name="Neiman D."/>
            <person name="Pearson M."/>
            <person name="Priest M."/>
            <person name="Roberts A."/>
            <person name="Saif S."/>
            <person name="Shea T."/>
            <person name="Shenoy N."/>
            <person name="Sisk P."/>
            <person name="Stolte C."/>
            <person name="Sykes S."/>
            <person name="Wortman J."/>
            <person name="Nusbaum C."/>
            <person name="Birren B."/>
        </authorList>
    </citation>
    <scope>NUCLEOTIDE SEQUENCE [LARGE SCALE GENOMIC DNA]</scope>
    <source>
        <strain evidence="15 16">ATCC 29453</strain>
    </source>
</reference>
<organism evidence="15 16">
    <name type="scientific">Simonsiella muelleri ATCC 29453</name>
    <dbReference type="NCBI Taxonomy" id="641147"/>
    <lineage>
        <taxon>Bacteria</taxon>
        <taxon>Pseudomonadati</taxon>
        <taxon>Pseudomonadota</taxon>
        <taxon>Betaproteobacteria</taxon>
        <taxon>Neisseriales</taxon>
        <taxon>Neisseriaceae</taxon>
        <taxon>Simonsiella</taxon>
    </lineage>
</organism>
<protein>
    <recommendedName>
        <fullName evidence="14">Cytochrome b561 bacterial/Ni-hydrogenase domain-containing protein</fullName>
    </recommendedName>
</protein>
<reference evidence="15 16" key="1">
    <citation type="submission" date="2010-03" db="EMBL/GenBank/DDBJ databases">
        <authorList>
            <consortium name="The Broad Institute Genome Sequencing Platform"/>
            <person name="Ward D."/>
            <person name="Earl A."/>
            <person name="Feldgarden M."/>
            <person name="Gevers D."/>
            <person name="Young S."/>
            <person name="Zeng Q."/>
            <person name="Koehrsen M."/>
            <person name="Alvarado L."/>
            <person name="Berlin A.M."/>
            <person name="Borenstein D."/>
            <person name="Chapman S.B."/>
            <person name="Chen Z."/>
            <person name="Engels R."/>
            <person name="Freedman E."/>
            <person name="Gellesch M."/>
            <person name="Goldberg J."/>
            <person name="Griggs A."/>
            <person name="Gujja S."/>
            <person name="Heilman E.R."/>
            <person name="Heiman D.I."/>
            <person name="Hepburn T.A."/>
            <person name="Howarth C."/>
            <person name="Jen D."/>
            <person name="Larson L."/>
            <person name="Mehta T."/>
            <person name="Park D."/>
            <person name="Pearson M."/>
            <person name="Richards J."/>
            <person name="Roberts A."/>
            <person name="Saif S."/>
            <person name="Shea T.D."/>
            <person name="Shenoy N."/>
            <person name="Sisk P."/>
            <person name="Stolte C."/>
            <person name="Sykes S.N."/>
            <person name="Walk T."/>
            <person name="White J."/>
            <person name="Yandava C."/>
            <person name="Izard J."/>
            <person name="Baranova O.V."/>
            <person name="Blanton J.M."/>
            <person name="Tanner A.C."/>
            <person name="Dewhirst F."/>
            <person name="Haas B."/>
            <person name="Nusbaum C."/>
            <person name="Birren B."/>
        </authorList>
    </citation>
    <scope>NUCLEOTIDE SEQUENCE [LARGE SCALE GENOMIC DNA]</scope>
    <source>
        <strain evidence="15 16">ATCC 29453</strain>
    </source>
</reference>
<evidence type="ECO:0000256" key="13">
    <source>
        <dbReference type="SAM" id="Phobius"/>
    </source>
</evidence>
<keyword evidence="7" id="KW-0479">Metal-binding</keyword>
<dbReference type="GO" id="GO:0046872">
    <property type="term" value="F:metal ion binding"/>
    <property type="evidence" value="ECO:0007669"/>
    <property type="project" value="UniProtKB-KW"/>
</dbReference>
<keyword evidence="3" id="KW-0813">Transport</keyword>
<dbReference type="GO" id="GO:0020037">
    <property type="term" value="F:heme binding"/>
    <property type="evidence" value="ECO:0007669"/>
    <property type="project" value="TreeGrafter"/>
</dbReference>
<evidence type="ECO:0000256" key="1">
    <source>
        <dbReference type="ARBA" id="ARBA00001970"/>
    </source>
</evidence>
<dbReference type="InterPro" id="IPR052168">
    <property type="entry name" value="Cytochrome_b561_oxidase"/>
</dbReference>
<keyword evidence="5" id="KW-0349">Heme</keyword>
<comment type="caution">
    <text evidence="15">The sequence shown here is derived from an EMBL/GenBank/DDBJ whole genome shotgun (WGS) entry which is preliminary data.</text>
</comment>
<dbReference type="Gene3D" id="1.20.950.20">
    <property type="entry name" value="Transmembrane di-heme cytochromes, Chain C"/>
    <property type="match status" value="1"/>
</dbReference>
<name>V9HMQ9_9NEIS</name>
<keyword evidence="6 13" id="KW-0812">Transmembrane</keyword>
<dbReference type="OrthoDB" id="8723024at2"/>
<dbReference type="GO" id="GO:0009055">
    <property type="term" value="F:electron transfer activity"/>
    <property type="evidence" value="ECO:0007669"/>
    <property type="project" value="InterPro"/>
</dbReference>
<evidence type="ECO:0000313" key="15">
    <source>
        <dbReference type="EMBL" id="EFG31539.1"/>
    </source>
</evidence>
<dbReference type="AlphaFoldDB" id="V9HMQ9"/>
<evidence type="ECO:0000256" key="4">
    <source>
        <dbReference type="ARBA" id="ARBA00022475"/>
    </source>
</evidence>
<dbReference type="PANTHER" id="PTHR30529:SF1">
    <property type="entry name" value="CYTOCHROME B561 HOMOLOG 2"/>
    <property type="match status" value="1"/>
</dbReference>
<dbReference type="InterPro" id="IPR016174">
    <property type="entry name" value="Di-haem_cyt_TM"/>
</dbReference>
<dbReference type="HOGENOM" id="CLU_095321_3_1_4"/>
<keyword evidence="8" id="KW-0249">Electron transport</keyword>
<evidence type="ECO:0000256" key="8">
    <source>
        <dbReference type="ARBA" id="ARBA00022982"/>
    </source>
</evidence>
<comment type="cofactor">
    <cofactor evidence="1">
        <name>heme b</name>
        <dbReference type="ChEBI" id="CHEBI:60344"/>
    </cofactor>
</comment>
<dbReference type="Proteomes" id="UP000017813">
    <property type="component" value="Unassembled WGS sequence"/>
</dbReference>
<keyword evidence="4" id="KW-1003">Cell membrane</keyword>
<evidence type="ECO:0000256" key="2">
    <source>
        <dbReference type="ARBA" id="ARBA00004651"/>
    </source>
</evidence>
<proteinExistence type="inferred from homology"/>
<evidence type="ECO:0000256" key="6">
    <source>
        <dbReference type="ARBA" id="ARBA00022692"/>
    </source>
</evidence>
<comment type="subcellular location">
    <subcellularLocation>
        <location evidence="2">Cell membrane</location>
        <topology evidence="2">Multi-pass membrane protein</topology>
    </subcellularLocation>
</comment>
<dbReference type="GO" id="GO:0005886">
    <property type="term" value="C:plasma membrane"/>
    <property type="evidence" value="ECO:0007669"/>
    <property type="project" value="UniProtKB-SubCell"/>
</dbReference>
<comment type="similarity">
    <text evidence="12">Belongs to the cytochrome b561 family.</text>
</comment>